<gene>
    <name evidence="5" type="primary">ubiC</name>
    <name evidence="4" type="ORF">Lbir_2026</name>
    <name evidence="5" type="ORF">NCTC12437_01323</name>
</gene>
<keyword evidence="3" id="KW-0456">Lyase</keyword>
<dbReference type="GO" id="GO:0008813">
    <property type="term" value="F:chorismate lyase activity"/>
    <property type="evidence" value="ECO:0007669"/>
    <property type="project" value="InterPro"/>
</dbReference>
<accession>A0A378I8S9</accession>
<reference evidence="5 7" key="2">
    <citation type="submission" date="2018-06" db="EMBL/GenBank/DDBJ databases">
        <authorList>
            <consortium name="Pathogen Informatics"/>
            <person name="Doyle S."/>
        </authorList>
    </citation>
    <scope>NUCLEOTIDE SEQUENCE [LARGE SCALE GENOMIC DNA]</scope>
    <source>
        <strain evidence="5 7">NCTC12437</strain>
    </source>
</reference>
<organism evidence="5 7">
    <name type="scientific">Legionella birminghamensis</name>
    <dbReference type="NCBI Taxonomy" id="28083"/>
    <lineage>
        <taxon>Bacteria</taxon>
        <taxon>Pseudomonadati</taxon>
        <taxon>Pseudomonadota</taxon>
        <taxon>Gammaproteobacteria</taxon>
        <taxon>Legionellales</taxon>
        <taxon>Legionellaceae</taxon>
        <taxon>Legionella</taxon>
    </lineage>
</organism>
<evidence type="ECO:0000256" key="3">
    <source>
        <dbReference type="ARBA" id="ARBA00023239"/>
    </source>
</evidence>
<name>A0A378I8S9_9GAMM</name>
<protein>
    <submittedName>
        <fullName evidence="5">4-hydroxybenzoate synthetase</fullName>
    </submittedName>
</protein>
<reference evidence="4 6" key="1">
    <citation type="submission" date="2015-11" db="EMBL/GenBank/DDBJ databases">
        <title>Genomic analysis of 38 Legionella species identifies large and diverse effector repertoires.</title>
        <authorList>
            <person name="Burstein D."/>
            <person name="Amaro F."/>
            <person name="Zusman T."/>
            <person name="Lifshitz Z."/>
            <person name="Cohen O."/>
            <person name="Gilbert J.A."/>
            <person name="Pupko T."/>
            <person name="Shuman H.A."/>
            <person name="Segal G."/>
        </authorList>
    </citation>
    <scope>NUCLEOTIDE SEQUENCE [LARGE SCALE GENOMIC DNA]</scope>
    <source>
        <strain evidence="4 6">CDC#1407-AL-14</strain>
    </source>
</reference>
<proteinExistence type="predicted"/>
<dbReference type="EMBL" id="UGNW01000001">
    <property type="protein sequence ID" value="STX31549.1"/>
    <property type="molecule type" value="Genomic_DNA"/>
</dbReference>
<dbReference type="Pfam" id="PF04345">
    <property type="entry name" value="Chor_lyase"/>
    <property type="match status" value="1"/>
</dbReference>
<dbReference type="InterPro" id="IPR007440">
    <property type="entry name" value="Chorismate--pyruvate_lyase"/>
</dbReference>
<evidence type="ECO:0000313" key="5">
    <source>
        <dbReference type="EMBL" id="STX31549.1"/>
    </source>
</evidence>
<sequence>MVQEQSLMPSPEWTSWLTHKTALTEKLQHETGEARLKLIQQIKTNCNWWDRFFLGICEKNVIHRDVLMASQDQYCWFARSVIPLSTFDQNMVFFERLKTESLGQMVFNNPVVKRDCLSHYFIDKNSQEYHWMTPELRQNAPLLWVRYSRFLINENFPFYLVEILLPDLLRIAK</sequence>
<dbReference type="SUPFAM" id="SSF64288">
    <property type="entry name" value="Chorismate lyase-like"/>
    <property type="match status" value="1"/>
</dbReference>
<dbReference type="Proteomes" id="UP000255066">
    <property type="component" value="Unassembled WGS sequence"/>
</dbReference>
<evidence type="ECO:0000256" key="1">
    <source>
        <dbReference type="ARBA" id="ARBA00022490"/>
    </source>
</evidence>
<dbReference type="Proteomes" id="UP000054735">
    <property type="component" value="Unassembled WGS sequence"/>
</dbReference>
<evidence type="ECO:0000313" key="4">
    <source>
        <dbReference type="EMBL" id="KTC69287.1"/>
    </source>
</evidence>
<keyword evidence="1" id="KW-0963">Cytoplasm</keyword>
<dbReference type="PANTHER" id="PTHR38683:SF1">
    <property type="entry name" value="CHORISMATE PYRUVATE-LYASE"/>
    <property type="match status" value="1"/>
</dbReference>
<dbReference type="Gene3D" id="3.40.1410.10">
    <property type="entry name" value="Chorismate lyase-like"/>
    <property type="match status" value="1"/>
</dbReference>
<keyword evidence="6" id="KW-1185">Reference proteome</keyword>
<evidence type="ECO:0000313" key="7">
    <source>
        <dbReference type="Proteomes" id="UP000255066"/>
    </source>
</evidence>
<dbReference type="PANTHER" id="PTHR38683">
    <property type="entry name" value="CHORISMATE PYRUVATE-LYASE"/>
    <property type="match status" value="1"/>
</dbReference>
<dbReference type="GO" id="GO:0005829">
    <property type="term" value="C:cytosol"/>
    <property type="evidence" value="ECO:0007669"/>
    <property type="project" value="TreeGrafter"/>
</dbReference>
<dbReference type="STRING" id="28083.Lbir_2026"/>
<dbReference type="GO" id="GO:0006744">
    <property type="term" value="P:ubiquinone biosynthetic process"/>
    <property type="evidence" value="ECO:0007669"/>
    <property type="project" value="UniProtKB-KW"/>
</dbReference>
<evidence type="ECO:0000256" key="2">
    <source>
        <dbReference type="ARBA" id="ARBA00022688"/>
    </source>
</evidence>
<dbReference type="EMBL" id="LNXT01000040">
    <property type="protein sequence ID" value="KTC69287.1"/>
    <property type="molecule type" value="Genomic_DNA"/>
</dbReference>
<dbReference type="RefSeq" id="WP_058524041.1">
    <property type="nucleotide sequence ID" value="NZ_CAAAHV010000005.1"/>
</dbReference>
<dbReference type="InterPro" id="IPR028978">
    <property type="entry name" value="Chorismate_lyase_/UTRA_dom_sf"/>
</dbReference>
<dbReference type="AlphaFoldDB" id="A0A378I8S9"/>
<evidence type="ECO:0000313" key="6">
    <source>
        <dbReference type="Proteomes" id="UP000054735"/>
    </source>
</evidence>
<keyword evidence="2" id="KW-0831">Ubiquinone biosynthesis</keyword>